<feature type="compositionally biased region" description="Basic and acidic residues" evidence="1">
    <location>
        <begin position="816"/>
        <end position="839"/>
    </location>
</feature>
<feature type="region of interest" description="Disordered" evidence="1">
    <location>
        <begin position="804"/>
        <end position="997"/>
    </location>
</feature>
<accession>A0A9D4NFB9</accession>
<feature type="compositionally biased region" description="Basic and acidic residues" evidence="1">
    <location>
        <begin position="206"/>
        <end position="227"/>
    </location>
</feature>
<feature type="compositionally biased region" description="Low complexity" evidence="1">
    <location>
        <begin position="478"/>
        <end position="529"/>
    </location>
</feature>
<feature type="compositionally biased region" description="Polar residues" evidence="1">
    <location>
        <begin position="576"/>
        <end position="591"/>
    </location>
</feature>
<feature type="region of interest" description="Disordered" evidence="1">
    <location>
        <begin position="301"/>
        <end position="354"/>
    </location>
</feature>
<reference evidence="2" key="1">
    <citation type="journal article" date="2019" name="bioRxiv">
        <title>The Genome of the Zebra Mussel, Dreissena polymorpha: A Resource for Invasive Species Research.</title>
        <authorList>
            <person name="McCartney M.A."/>
            <person name="Auch B."/>
            <person name="Kono T."/>
            <person name="Mallez S."/>
            <person name="Zhang Y."/>
            <person name="Obille A."/>
            <person name="Becker A."/>
            <person name="Abrahante J.E."/>
            <person name="Garbe J."/>
            <person name="Badalamenti J.P."/>
            <person name="Herman A."/>
            <person name="Mangelson H."/>
            <person name="Liachko I."/>
            <person name="Sullivan S."/>
            <person name="Sone E.D."/>
            <person name="Koren S."/>
            <person name="Silverstein K.A.T."/>
            <person name="Beckman K.B."/>
            <person name="Gohl D.M."/>
        </authorList>
    </citation>
    <scope>NUCLEOTIDE SEQUENCE</scope>
    <source>
        <strain evidence="2">Duluth1</strain>
        <tissue evidence="2">Whole animal</tissue>
    </source>
</reference>
<feature type="region of interest" description="Disordered" evidence="1">
    <location>
        <begin position="104"/>
        <end position="234"/>
    </location>
</feature>
<feature type="compositionally biased region" description="Polar residues" evidence="1">
    <location>
        <begin position="606"/>
        <end position="618"/>
    </location>
</feature>
<keyword evidence="3" id="KW-1185">Reference proteome</keyword>
<feature type="compositionally biased region" description="Pro residues" evidence="1">
    <location>
        <begin position="16"/>
        <end position="34"/>
    </location>
</feature>
<feature type="region of interest" description="Disordered" evidence="1">
    <location>
        <begin position="1"/>
        <end position="55"/>
    </location>
</feature>
<feature type="compositionally biased region" description="Basic and acidic residues" evidence="1">
    <location>
        <begin position="1042"/>
        <end position="1059"/>
    </location>
</feature>
<evidence type="ECO:0000256" key="1">
    <source>
        <dbReference type="SAM" id="MobiDB-lite"/>
    </source>
</evidence>
<reference evidence="2" key="2">
    <citation type="submission" date="2020-11" db="EMBL/GenBank/DDBJ databases">
        <authorList>
            <person name="McCartney M.A."/>
            <person name="Auch B."/>
            <person name="Kono T."/>
            <person name="Mallez S."/>
            <person name="Becker A."/>
            <person name="Gohl D.M."/>
            <person name="Silverstein K.A.T."/>
            <person name="Koren S."/>
            <person name="Bechman K.B."/>
            <person name="Herman A."/>
            <person name="Abrahante J.E."/>
            <person name="Garbe J."/>
        </authorList>
    </citation>
    <scope>NUCLEOTIDE SEQUENCE</scope>
    <source>
        <strain evidence="2">Duluth1</strain>
        <tissue evidence="2">Whole animal</tissue>
    </source>
</reference>
<feature type="region of interest" description="Disordered" evidence="1">
    <location>
        <begin position="276"/>
        <end position="295"/>
    </location>
</feature>
<dbReference type="EMBL" id="JAIWYP010000001">
    <property type="protein sequence ID" value="KAH3892167.1"/>
    <property type="molecule type" value="Genomic_DNA"/>
</dbReference>
<sequence>MSPGTCAQMISTPTNRPRPPPLAQKPKPSPPKKPPLAAKPDVSPKPVGVNILPKSTNVLAEESDHKFLLSTVGPDNDSTPNHSWNVEKANHSNVNVSDVAPVISTLPHPMEQKPLQRPAGPPPPLPKTPAAAGNHATSKPGPKLPRFPLQTPPKPAASVLEVFPDVGSSESTSENVDGNKPPSVNKPPPPLPRTPPKGSAGIKRAITKDIEEVSQREVNAKDEENYPKEMLASSVVDTTDIPSIVEDLTVNEKSGETKMDKKEDFSFSNLKSKFANSSENISQSNTPVVPFKGSPKLLRRTVPNIDNKKSSPLKDPIVNAGKSTVCIEPEIEKEESEVKETPTSSLEVSTDIPSAVEDLSVNEKSGETKINEKEDFSFSNLKSKFRRTVPNTDDKKLSPVKDKIVNAGKSKFFVESSSEQSEPETKKDVINNHGVSEIHFIRNESFVLNNKSSVRFNKFSSPSHSPPVVRKSPPKLPPASLKPKPEQSSSKPEQSSSKPELSSSKPEQSITSQCHSHSISSPSSNLQSTVSNSLSNCVEQSSETNSGSDNLLVPKPVPRKVSSASPAPRPKPKPRTSISSNRNSAEESTLQPEEVRDNVRSGIASEPNNSYKNHNFSNTNVFGEVEKVDKETDIVGKSHNHSNATVEDTYKVIMREDSSPKAHITELDDETRKSVQVILRKKVSRDLNFDIQDVPSVDELKSIFVESDEETVEGNLPSNEFGFGDKFLKFSIENSTKLADGDERAKLSSMETSRGLEDKGSVSNVEDSKSLGKKDSFEDLLSDKALLEPTSLLNEIEDILTRSFKHSSLTRSGSSPEKKMSPYLKFDEMIRTERSKSVDDSMSNPKRPPRPKKEQKKLRTISQVVYDSCGSDTESLPDMSRNSLDSDIGNRSLTLGKAKPHPPKPKRNKLLTVQRSQSDVTSMKSLIDKQESRSPISPNHRRLLSDATHADVNSPQDENISMDRTKSWRKNRPTRKAPPPPVSQIKISSPRTPSTDLSIVVPLDERVKSMTSNKGTVSEKNISKSEIVSKHKPNTSLSYYHSIKDGGTDSDIDDHHDYQDIPDENEVSFKSEGPTLNHRANVKRSPPKLPPRNLNNSRSFDTSSMSSAGHDFDSQVTGEASSNDNVSVSSGCFENDAQSPGFKNQHLLKVYPKTSSPCVRDKQKIGSDENVLSSGLVPSESSMCDSRPVSGCSFQSETWSGAGSVGTAEATSSDSELDEEQKISCLTGYDKQQL</sequence>
<feature type="region of interest" description="Disordered" evidence="1">
    <location>
        <begin position="1195"/>
        <end position="1221"/>
    </location>
</feature>
<feature type="region of interest" description="Disordered" evidence="1">
    <location>
        <begin position="1037"/>
        <end position="1124"/>
    </location>
</feature>
<feature type="compositionally biased region" description="Pro residues" evidence="1">
    <location>
        <begin position="184"/>
        <end position="195"/>
    </location>
</feature>
<feature type="compositionally biased region" description="Basic residues" evidence="1">
    <location>
        <begin position="898"/>
        <end position="909"/>
    </location>
</feature>
<protein>
    <submittedName>
        <fullName evidence="2">Uncharacterized protein</fullName>
    </submittedName>
</protein>
<feature type="compositionally biased region" description="Polar residues" evidence="1">
    <location>
        <begin position="1010"/>
        <end position="1020"/>
    </location>
</feature>
<organism evidence="2 3">
    <name type="scientific">Dreissena polymorpha</name>
    <name type="common">Zebra mussel</name>
    <name type="synonym">Mytilus polymorpha</name>
    <dbReference type="NCBI Taxonomy" id="45954"/>
    <lineage>
        <taxon>Eukaryota</taxon>
        <taxon>Metazoa</taxon>
        <taxon>Spiralia</taxon>
        <taxon>Lophotrochozoa</taxon>
        <taxon>Mollusca</taxon>
        <taxon>Bivalvia</taxon>
        <taxon>Autobranchia</taxon>
        <taxon>Heteroconchia</taxon>
        <taxon>Euheterodonta</taxon>
        <taxon>Imparidentia</taxon>
        <taxon>Neoheterodontei</taxon>
        <taxon>Myida</taxon>
        <taxon>Dreissenoidea</taxon>
        <taxon>Dreissenidae</taxon>
        <taxon>Dreissena</taxon>
    </lineage>
</organism>
<evidence type="ECO:0000313" key="3">
    <source>
        <dbReference type="Proteomes" id="UP000828390"/>
    </source>
</evidence>
<feature type="compositionally biased region" description="Polar residues" evidence="1">
    <location>
        <begin position="1114"/>
        <end position="1124"/>
    </location>
</feature>
<feature type="region of interest" description="Disordered" evidence="1">
    <location>
        <begin position="743"/>
        <end position="770"/>
    </location>
</feature>
<gene>
    <name evidence="2" type="ORF">DPMN_016279</name>
</gene>
<evidence type="ECO:0000313" key="2">
    <source>
        <dbReference type="EMBL" id="KAH3892167.1"/>
    </source>
</evidence>
<feature type="compositionally biased region" description="Polar residues" evidence="1">
    <location>
        <begin position="1093"/>
        <end position="1107"/>
    </location>
</feature>
<feature type="compositionally biased region" description="Pro residues" evidence="1">
    <location>
        <begin position="142"/>
        <end position="155"/>
    </location>
</feature>
<feature type="compositionally biased region" description="Polar residues" evidence="1">
    <location>
        <begin position="276"/>
        <end position="287"/>
    </location>
</feature>
<feature type="region of interest" description="Disordered" evidence="1">
    <location>
        <begin position="69"/>
        <end position="92"/>
    </location>
</feature>
<feature type="region of interest" description="Disordered" evidence="1">
    <location>
        <begin position="456"/>
        <end position="618"/>
    </location>
</feature>
<feature type="region of interest" description="Disordered" evidence="1">
    <location>
        <begin position="1010"/>
        <end position="1029"/>
    </location>
</feature>
<feature type="compositionally biased region" description="Basic residues" evidence="1">
    <location>
        <begin position="847"/>
        <end position="859"/>
    </location>
</feature>
<feature type="compositionally biased region" description="Polar residues" evidence="1">
    <location>
        <begin position="911"/>
        <end position="924"/>
    </location>
</feature>
<name>A0A9D4NFB9_DREPO</name>
<dbReference type="AlphaFoldDB" id="A0A9D4NFB9"/>
<comment type="caution">
    <text evidence="2">The sequence shown here is derived from an EMBL/GenBank/DDBJ whole genome shotgun (WGS) entry which is preliminary data.</text>
</comment>
<feature type="compositionally biased region" description="Polar residues" evidence="1">
    <location>
        <begin position="985"/>
        <end position="997"/>
    </location>
</feature>
<feature type="compositionally biased region" description="Polar residues" evidence="1">
    <location>
        <begin position="530"/>
        <end position="549"/>
    </location>
</feature>
<proteinExistence type="predicted"/>
<feature type="compositionally biased region" description="Polar residues" evidence="1">
    <location>
        <begin position="806"/>
        <end position="815"/>
    </location>
</feature>
<feature type="compositionally biased region" description="Polar residues" evidence="1">
    <location>
        <begin position="860"/>
        <end position="893"/>
    </location>
</feature>
<feature type="compositionally biased region" description="Basic and acidic residues" evidence="1">
    <location>
        <begin position="754"/>
        <end position="770"/>
    </location>
</feature>
<dbReference type="Proteomes" id="UP000828390">
    <property type="component" value="Unassembled WGS sequence"/>
</dbReference>